<dbReference type="InterPro" id="IPR036388">
    <property type="entry name" value="WH-like_DNA-bd_sf"/>
</dbReference>
<dbReference type="SUPFAM" id="SSF88659">
    <property type="entry name" value="Sigma3 and sigma4 domains of RNA polymerase sigma factors"/>
    <property type="match status" value="1"/>
</dbReference>
<keyword evidence="5" id="KW-0804">Transcription</keyword>
<dbReference type="EMBL" id="JBDKWZ010000010">
    <property type="protein sequence ID" value="MEN7549741.1"/>
    <property type="molecule type" value="Genomic_DNA"/>
</dbReference>
<dbReference type="SUPFAM" id="SSF88946">
    <property type="entry name" value="Sigma2 domain of RNA polymerase sigma factors"/>
    <property type="match status" value="1"/>
</dbReference>
<evidence type="ECO:0000256" key="4">
    <source>
        <dbReference type="ARBA" id="ARBA00023125"/>
    </source>
</evidence>
<comment type="similarity">
    <text evidence="1">Belongs to the sigma-70 factor family. ECF subfamily.</text>
</comment>
<dbReference type="PANTHER" id="PTHR43133:SF8">
    <property type="entry name" value="RNA POLYMERASE SIGMA FACTOR HI_1459-RELATED"/>
    <property type="match status" value="1"/>
</dbReference>
<dbReference type="Gene3D" id="1.10.1740.10">
    <property type="match status" value="1"/>
</dbReference>
<dbReference type="GO" id="GO:0006352">
    <property type="term" value="P:DNA-templated transcription initiation"/>
    <property type="evidence" value="ECO:0007669"/>
    <property type="project" value="InterPro"/>
</dbReference>
<dbReference type="InterPro" id="IPR039425">
    <property type="entry name" value="RNA_pol_sigma-70-like"/>
</dbReference>
<gene>
    <name evidence="6" type="ORF">AAG747_17590</name>
</gene>
<organism evidence="6 7">
    <name type="scientific">Rapidithrix thailandica</name>
    <dbReference type="NCBI Taxonomy" id="413964"/>
    <lineage>
        <taxon>Bacteria</taxon>
        <taxon>Pseudomonadati</taxon>
        <taxon>Bacteroidota</taxon>
        <taxon>Cytophagia</taxon>
        <taxon>Cytophagales</taxon>
        <taxon>Flammeovirgaceae</taxon>
        <taxon>Rapidithrix</taxon>
    </lineage>
</organism>
<evidence type="ECO:0000313" key="7">
    <source>
        <dbReference type="Proteomes" id="UP001403385"/>
    </source>
</evidence>
<dbReference type="AlphaFoldDB" id="A0AAW9SGB1"/>
<evidence type="ECO:0000313" key="6">
    <source>
        <dbReference type="EMBL" id="MEN7549741.1"/>
    </source>
</evidence>
<dbReference type="Proteomes" id="UP001403385">
    <property type="component" value="Unassembled WGS sequence"/>
</dbReference>
<proteinExistence type="inferred from homology"/>
<dbReference type="InterPro" id="IPR013325">
    <property type="entry name" value="RNA_pol_sigma_r2"/>
</dbReference>
<dbReference type="NCBIfam" id="TIGR02937">
    <property type="entry name" value="sigma70-ECF"/>
    <property type="match status" value="1"/>
</dbReference>
<protein>
    <submittedName>
        <fullName evidence="6">Sigma-70 family RNA polymerase sigma factor</fullName>
    </submittedName>
</protein>
<keyword evidence="3" id="KW-0731">Sigma factor</keyword>
<keyword evidence="7" id="KW-1185">Reference proteome</keyword>
<dbReference type="PANTHER" id="PTHR43133">
    <property type="entry name" value="RNA POLYMERASE ECF-TYPE SIGMA FACTO"/>
    <property type="match status" value="1"/>
</dbReference>
<keyword evidence="2" id="KW-0805">Transcription regulation</keyword>
<dbReference type="Gene3D" id="1.10.10.10">
    <property type="entry name" value="Winged helix-like DNA-binding domain superfamily/Winged helix DNA-binding domain"/>
    <property type="match status" value="1"/>
</dbReference>
<dbReference type="InterPro" id="IPR014284">
    <property type="entry name" value="RNA_pol_sigma-70_dom"/>
</dbReference>
<sequence length="186" mass="21919">MQEYSIIESIKNGEEEALTQLYIRYRTEFIAWMNKAYGCSSEQAREIYQQAIIIFYENITTGKLTELKSSEKTYLFAIGKNKFLEESKAAQRFTDETEDVLQGLTYEKEEYKEEEEKVLVVVEECLGKLGDPCKTLLELYYYHKKSMAEICELLQYKNPATAKNLKYKCMNRLRKIIEQESPKLTF</sequence>
<name>A0AAW9SGB1_9BACT</name>
<evidence type="ECO:0000256" key="1">
    <source>
        <dbReference type="ARBA" id="ARBA00010641"/>
    </source>
</evidence>
<dbReference type="InterPro" id="IPR013324">
    <property type="entry name" value="RNA_pol_sigma_r3/r4-like"/>
</dbReference>
<evidence type="ECO:0000256" key="5">
    <source>
        <dbReference type="ARBA" id="ARBA00023163"/>
    </source>
</evidence>
<dbReference type="RefSeq" id="WP_346822519.1">
    <property type="nucleotide sequence ID" value="NZ_JBDKWZ010000010.1"/>
</dbReference>
<dbReference type="GO" id="GO:0003677">
    <property type="term" value="F:DNA binding"/>
    <property type="evidence" value="ECO:0007669"/>
    <property type="project" value="UniProtKB-KW"/>
</dbReference>
<keyword evidence="4" id="KW-0238">DNA-binding</keyword>
<dbReference type="GO" id="GO:0016987">
    <property type="term" value="F:sigma factor activity"/>
    <property type="evidence" value="ECO:0007669"/>
    <property type="project" value="UniProtKB-KW"/>
</dbReference>
<evidence type="ECO:0000256" key="2">
    <source>
        <dbReference type="ARBA" id="ARBA00023015"/>
    </source>
</evidence>
<accession>A0AAW9SGB1</accession>
<reference evidence="6 7" key="1">
    <citation type="submission" date="2024-04" db="EMBL/GenBank/DDBJ databases">
        <title>Novel genus in family Flammeovirgaceae.</title>
        <authorList>
            <person name="Nguyen T.H."/>
            <person name="Vuong T.Q."/>
            <person name="Le H."/>
            <person name="Kim S.-G."/>
        </authorList>
    </citation>
    <scope>NUCLEOTIDE SEQUENCE [LARGE SCALE GENOMIC DNA]</scope>
    <source>
        <strain evidence="6 7">JCM 23209</strain>
    </source>
</reference>
<evidence type="ECO:0000256" key="3">
    <source>
        <dbReference type="ARBA" id="ARBA00023082"/>
    </source>
</evidence>
<comment type="caution">
    <text evidence="6">The sequence shown here is derived from an EMBL/GenBank/DDBJ whole genome shotgun (WGS) entry which is preliminary data.</text>
</comment>